<feature type="transmembrane region" description="Helical" evidence="8">
    <location>
        <begin position="119"/>
        <end position="140"/>
    </location>
</feature>
<dbReference type="RefSeq" id="WP_342758407.1">
    <property type="nucleotide sequence ID" value="NZ_CP146256.1"/>
</dbReference>
<feature type="transmembrane region" description="Helical" evidence="8">
    <location>
        <begin position="62"/>
        <end position="82"/>
    </location>
</feature>
<evidence type="ECO:0000256" key="3">
    <source>
        <dbReference type="ARBA" id="ARBA00022448"/>
    </source>
</evidence>
<accession>A0ABZ3EX47</accession>
<dbReference type="PANTHER" id="PTHR30472:SF1">
    <property type="entry name" value="FE(3+) DICITRATE TRANSPORT SYSTEM PERMEASE PROTEIN FECC-RELATED"/>
    <property type="match status" value="1"/>
</dbReference>
<feature type="transmembrane region" description="Helical" evidence="8">
    <location>
        <begin position="9"/>
        <end position="29"/>
    </location>
</feature>
<dbReference type="InterPro" id="IPR000522">
    <property type="entry name" value="ABC_transptr_permease_BtuC"/>
</dbReference>
<proteinExistence type="inferred from homology"/>
<evidence type="ECO:0000256" key="1">
    <source>
        <dbReference type="ARBA" id="ARBA00004651"/>
    </source>
</evidence>
<dbReference type="PROSITE" id="PS51257">
    <property type="entry name" value="PROKAR_LIPOPROTEIN"/>
    <property type="match status" value="1"/>
</dbReference>
<dbReference type="EMBL" id="CP146256">
    <property type="protein sequence ID" value="XAH74829.1"/>
    <property type="molecule type" value="Genomic_DNA"/>
</dbReference>
<keyword evidence="5 8" id="KW-0812">Transmembrane</keyword>
<dbReference type="PANTHER" id="PTHR30472">
    <property type="entry name" value="FERRIC ENTEROBACTIN TRANSPORT SYSTEM PERMEASE PROTEIN"/>
    <property type="match status" value="1"/>
</dbReference>
<dbReference type="Proteomes" id="UP001451571">
    <property type="component" value="Chromosome"/>
</dbReference>
<organism evidence="9 10">
    <name type="scientific">Kineothrix sedimenti</name>
    <dbReference type="NCBI Taxonomy" id="3123317"/>
    <lineage>
        <taxon>Bacteria</taxon>
        <taxon>Bacillati</taxon>
        <taxon>Bacillota</taxon>
        <taxon>Clostridia</taxon>
        <taxon>Lachnospirales</taxon>
        <taxon>Lachnospiraceae</taxon>
        <taxon>Kineothrix</taxon>
    </lineage>
</organism>
<evidence type="ECO:0000256" key="6">
    <source>
        <dbReference type="ARBA" id="ARBA00022989"/>
    </source>
</evidence>
<dbReference type="Gene3D" id="1.10.3470.10">
    <property type="entry name" value="ABC transporter involved in vitamin B12 uptake, BtuC"/>
    <property type="match status" value="1"/>
</dbReference>
<sequence length="335" mass="35915">METRKRGKYYYVLFGGLAAVIVVSCYSVTQGSIRIPLSTIREAIVQFDAQNKYHLILMDHRLPRIIAGLLVGASLSVAGAIMQGMTRNPMADSGLMGLNAGAGFALSICFAFFSGLSYLQKIFFCFAGAALSAVFVNGITTLRREKETSFNMVIIGAAVSALLTGLSQGIALCFNVSQSITFWTMGGVSAADWNQIRIMTPIIVGALFFSVMTARQITLLSLGEEVAQGLGLNCRKYRRILSLLMVILAGISVSVVGAVGFVGLIVPHIVRFLVGVDYRHIIPASAVFGALLMVAADLAARSINPPFETPVGVLTSLIGVPFFLYLARKQRRGMG</sequence>
<protein>
    <submittedName>
        <fullName evidence="9">Iron ABC transporter permease</fullName>
    </submittedName>
</protein>
<evidence type="ECO:0000256" key="5">
    <source>
        <dbReference type="ARBA" id="ARBA00022692"/>
    </source>
</evidence>
<keyword evidence="10" id="KW-1185">Reference proteome</keyword>
<dbReference type="CDD" id="cd06550">
    <property type="entry name" value="TM_ABC_iron-siderophores_like"/>
    <property type="match status" value="1"/>
</dbReference>
<evidence type="ECO:0000313" key="9">
    <source>
        <dbReference type="EMBL" id="XAH74829.1"/>
    </source>
</evidence>
<dbReference type="Pfam" id="PF01032">
    <property type="entry name" value="FecCD"/>
    <property type="match status" value="1"/>
</dbReference>
<feature type="transmembrane region" description="Helical" evidence="8">
    <location>
        <begin position="94"/>
        <end position="113"/>
    </location>
</feature>
<dbReference type="SUPFAM" id="SSF81345">
    <property type="entry name" value="ABC transporter involved in vitamin B12 uptake, BtuC"/>
    <property type="match status" value="1"/>
</dbReference>
<evidence type="ECO:0000313" key="10">
    <source>
        <dbReference type="Proteomes" id="UP001451571"/>
    </source>
</evidence>
<comment type="similarity">
    <text evidence="2">Belongs to the binding-protein-dependent transport system permease family. FecCD subfamily.</text>
</comment>
<comment type="subcellular location">
    <subcellularLocation>
        <location evidence="1">Cell membrane</location>
        <topology evidence="1">Multi-pass membrane protein</topology>
    </subcellularLocation>
</comment>
<evidence type="ECO:0000256" key="4">
    <source>
        <dbReference type="ARBA" id="ARBA00022475"/>
    </source>
</evidence>
<feature type="transmembrane region" description="Helical" evidence="8">
    <location>
        <begin position="198"/>
        <end position="222"/>
    </location>
</feature>
<keyword evidence="7 8" id="KW-0472">Membrane</keyword>
<dbReference type="InterPro" id="IPR037294">
    <property type="entry name" value="ABC_BtuC-like"/>
</dbReference>
<feature type="transmembrane region" description="Helical" evidence="8">
    <location>
        <begin position="281"/>
        <end position="300"/>
    </location>
</feature>
<gene>
    <name evidence="9" type="ORF">V6984_03430</name>
</gene>
<reference evidence="9 10" key="1">
    <citation type="submission" date="2024-02" db="EMBL/GenBank/DDBJ databases">
        <title>Bacterial strain from lacustrine sediment.</title>
        <authorList>
            <person name="Petit C."/>
            <person name="Fadhlaoui K."/>
        </authorList>
    </citation>
    <scope>NUCLEOTIDE SEQUENCE [LARGE SCALE GENOMIC DNA]</scope>
    <source>
        <strain evidence="9 10">IPX-CK</strain>
    </source>
</reference>
<keyword evidence="6 8" id="KW-1133">Transmembrane helix</keyword>
<feature type="transmembrane region" description="Helical" evidence="8">
    <location>
        <begin position="243"/>
        <end position="269"/>
    </location>
</feature>
<keyword evidence="3" id="KW-0813">Transport</keyword>
<feature type="transmembrane region" description="Helical" evidence="8">
    <location>
        <begin position="307"/>
        <end position="327"/>
    </location>
</feature>
<evidence type="ECO:0000256" key="2">
    <source>
        <dbReference type="ARBA" id="ARBA00007935"/>
    </source>
</evidence>
<keyword evidence="4" id="KW-1003">Cell membrane</keyword>
<evidence type="ECO:0000256" key="7">
    <source>
        <dbReference type="ARBA" id="ARBA00023136"/>
    </source>
</evidence>
<name>A0ABZ3EX47_9FIRM</name>
<evidence type="ECO:0000256" key="8">
    <source>
        <dbReference type="SAM" id="Phobius"/>
    </source>
</evidence>
<feature type="transmembrane region" description="Helical" evidence="8">
    <location>
        <begin position="152"/>
        <end position="178"/>
    </location>
</feature>